<accession>A0ABY9RK54</accession>
<evidence type="ECO:0000313" key="3">
    <source>
        <dbReference type="Proteomes" id="UP001181355"/>
    </source>
</evidence>
<dbReference type="Gene3D" id="2.60.120.590">
    <property type="entry name" value="Alpha-ketoglutarate-dependent dioxygenase AlkB-like"/>
    <property type="match status" value="1"/>
</dbReference>
<sequence length="218" mass="25165">MFQNNLFTTEPEESDPSSLQIEHFEIPDAELDYYPHFFAPDDADQLFKQLHEQLAWQQHHIRIAGIVRAQPRLSVWYGDPEAHYSYSGLSLTPLAWHPLLAQLRTRLESHLQVKFNSVLANLYRNQIDSMGWHADDEPELGPLPVIASLSFGTSREFLIRHNTIKTARHKIELGHGSLLVMAGTMQQHWQHAIAKKTKEMGPRINLTFRFIQHGSRKS</sequence>
<dbReference type="InterPro" id="IPR032854">
    <property type="entry name" value="ALKBH3"/>
</dbReference>
<dbReference type="PANTHER" id="PTHR31212">
    <property type="entry name" value="ALPHA-KETOGLUTARATE-DEPENDENT DIOXYGENASE ALKB HOMOLOG 3"/>
    <property type="match status" value="1"/>
</dbReference>
<gene>
    <name evidence="2" type="ORF">RF679_04745</name>
</gene>
<dbReference type="InterPro" id="IPR027450">
    <property type="entry name" value="AlkB-like"/>
</dbReference>
<dbReference type="EMBL" id="CP133720">
    <property type="protein sequence ID" value="WMW81593.1"/>
    <property type="molecule type" value="Genomic_DNA"/>
</dbReference>
<keyword evidence="2" id="KW-0560">Oxidoreductase</keyword>
<reference evidence="2" key="1">
    <citation type="submission" date="2023-09" db="EMBL/GenBank/DDBJ databases">
        <title>Undibacterium sp. 20NA77.5 isolated from freshwater.</title>
        <authorList>
            <person name="Le V."/>
            <person name="Ko S.-R."/>
            <person name="Ahn C.-Y."/>
            <person name="Oh H.-M."/>
        </authorList>
    </citation>
    <scope>NUCLEOTIDE SEQUENCE</scope>
    <source>
        <strain evidence="2">20NA77.5</strain>
    </source>
</reference>
<keyword evidence="3" id="KW-1185">Reference proteome</keyword>
<dbReference type="InterPro" id="IPR037151">
    <property type="entry name" value="AlkB-like_sf"/>
</dbReference>
<dbReference type="PANTHER" id="PTHR31212:SF4">
    <property type="entry name" value="ALPHA-KETOGLUTARATE-DEPENDENT DIOXYGENASE ALKB HOMOLOG 3"/>
    <property type="match status" value="1"/>
</dbReference>
<keyword evidence="2" id="KW-0223">Dioxygenase</keyword>
<proteinExistence type="predicted"/>
<evidence type="ECO:0000259" key="1">
    <source>
        <dbReference type="PROSITE" id="PS51471"/>
    </source>
</evidence>
<dbReference type="GO" id="GO:0051213">
    <property type="term" value="F:dioxygenase activity"/>
    <property type="evidence" value="ECO:0007669"/>
    <property type="project" value="UniProtKB-KW"/>
</dbReference>
<dbReference type="InterPro" id="IPR005123">
    <property type="entry name" value="Oxoglu/Fe-dep_dioxygenase_dom"/>
</dbReference>
<protein>
    <submittedName>
        <fullName evidence="2">Alpha-ketoglutarate-dependent dioxygenase AlkB</fullName>
    </submittedName>
</protein>
<dbReference type="Proteomes" id="UP001181355">
    <property type="component" value="Chromosome"/>
</dbReference>
<dbReference type="PROSITE" id="PS51471">
    <property type="entry name" value="FE2OG_OXY"/>
    <property type="match status" value="1"/>
</dbReference>
<dbReference type="Pfam" id="PF13532">
    <property type="entry name" value="2OG-FeII_Oxy_2"/>
    <property type="match status" value="1"/>
</dbReference>
<organism evidence="2 3">
    <name type="scientific">Undibacterium cyanobacteriorum</name>
    <dbReference type="NCBI Taxonomy" id="3073561"/>
    <lineage>
        <taxon>Bacteria</taxon>
        <taxon>Pseudomonadati</taxon>
        <taxon>Pseudomonadota</taxon>
        <taxon>Betaproteobacteria</taxon>
        <taxon>Burkholderiales</taxon>
        <taxon>Oxalobacteraceae</taxon>
        <taxon>Undibacterium</taxon>
    </lineage>
</organism>
<evidence type="ECO:0000313" key="2">
    <source>
        <dbReference type="EMBL" id="WMW81593.1"/>
    </source>
</evidence>
<dbReference type="SUPFAM" id="SSF51197">
    <property type="entry name" value="Clavaminate synthase-like"/>
    <property type="match status" value="1"/>
</dbReference>
<dbReference type="RefSeq" id="WP_309483072.1">
    <property type="nucleotide sequence ID" value="NZ_CP133720.1"/>
</dbReference>
<name>A0ABY9RK54_9BURK</name>
<feature type="domain" description="Fe2OG dioxygenase" evidence="1">
    <location>
        <begin position="114"/>
        <end position="212"/>
    </location>
</feature>